<comment type="caution">
    <text evidence="1">The sequence shown here is derived from an EMBL/GenBank/DDBJ whole genome shotgun (WGS) entry which is preliminary data.</text>
</comment>
<evidence type="ECO:0000313" key="2">
    <source>
        <dbReference type="Proteomes" id="UP001558632"/>
    </source>
</evidence>
<keyword evidence="2" id="KW-1185">Reference proteome</keyword>
<evidence type="ECO:0000313" key="1">
    <source>
        <dbReference type="EMBL" id="KAL1234471.1"/>
    </source>
</evidence>
<name>A0ABR3KEP2_TRISP</name>
<accession>A0ABR3KEP2</accession>
<reference evidence="1 2" key="1">
    <citation type="submission" date="2024-07" db="EMBL/GenBank/DDBJ databases">
        <title>Enhanced genomic and transcriptomic resources for Trichinella pseudospiralis and T. spiralis underpin the discovery of pronounced molecular differences between stages and species.</title>
        <authorList>
            <person name="Pasi K.K."/>
            <person name="La Rosa G."/>
            <person name="Gomez-Morales M.A."/>
            <person name="Tosini F."/>
            <person name="Sumanam S."/>
            <person name="Young N.D."/>
            <person name="Chang B.C."/>
            <person name="Robin G.B."/>
        </authorList>
    </citation>
    <scope>NUCLEOTIDE SEQUENCE [LARGE SCALE GENOMIC DNA]</scope>
    <source>
        <strain evidence="1">ISS534</strain>
    </source>
</reference>
<proteinExistence type="predicted"/>
<protein>
    <submittedName>
        <fullName evidence="1">Replicase polyprotein 1ab</fullName>
    </submittedName>
</protein>
<organism evidence="1 2">
    <name type="scientific">Trichinella spiralis</name>
    <name type="common">Trichina worm</name>
    <dbReference type="NCBI Taxonomy" id="6334"/>
    <lineage>
        <taxon>Eukaryota</taxon>
        <taxon>Metazoa</taxon>
        <taxon>Ecdysozoa</taxon>
        <taxon>Nematoda</taxon>
        <taxon>Enoplea</taxon>
        <taxon>Dorylaimia</taxon>
        <taxon>Trichinellida</taxon>
        <taxon>Trichinellidae</taxon>
        <taxon>Trichinella</taxon>
    </lineage>
</organism>
<sequence length="77" mass="9042">MINIEAIVFAIEKRPQLLVTFNTSKLHLRPPVTRKQPIKRHLNMVSFVVDFICKSVFLENVVNFGHYSENVFQRLKT</sequence>
<dbReference type="Proteomes" id="UP001558632">
    <property type="component" value="Unassembled WGS sequence"/>
</dbReference>
<gene>
    <name evidence="1" type="ORF">TSPI_04886</name>
</gene>
<dbReference type="EMBL" id="JBEUSY010000410">
    <property type="protein sequence ID" value="KAL1234471.1"/>
    <property type="molecule type" value="Genomic_DNA"/>
</dbReference>